<feature type="non-terminal residue" evidence="5">
    <location>
        <position position="1"/>
    </location>
</feature>
<proteinExistence type="predicted"/>
<dbReference type="PANTHER" id="PTHR28664">
    <property type="entry name" value="TIGHT JUNCTION-ASSOCIATED PROTEIN 1"/>
    <property type="match status" value="1"/>
</dbReference>
<evidence type="ECO:0000313" key="5">
    <source>
        <dbReference type="EMBL" id="JAS46074.1"/>
    </source>
</evidence>
<keyword evidence="4" id="KW-0175">Coiled coil</keyword>
<organism evidence="5">
    <name type="scientific">Cuerna arida</name>
    <dbReference type="NCBI Taxonomy" id="1464854"/>
    <lineage>
        <taxon>Eukaryota</taxon>
        <taxon>Metazoa</taxon>
        <taxon>Ecdysozoa</taxon>
        <taxon>Arthropoda</taxon>
        <taxon>Hexapoda</taxon>
        <taxon>Insecta</taxon>
        <taxon>Pterygota</taxon>
        <taxon>Neoptera</taxon>
        <taxon>Paraneoptera</taxon>
        <taxon>Hemiptera</taxon>
        <taxon>Auchenorrhyncha</taxon>
        <taxon>Membracoidea</taxon>
        <taxon>Cicadellidae</taxon>
        <taxon>Cicadellinae</taxon>
        <taxon>Proconiini</taxon>
        <taxon>Cuerna</taxon>
    </lineage>
</organism>
<evidence type="ECO:0000256" key="1">
    <source>
        <dbReference type="ARBA" id="ARBA00004170"/>
    </source>
</evidence>
<keyword evidence="2" id="KW-0597">Phosphoprotein</keyword>
<keyword evidence="3" id="KW-0472">Membrane</keyword>
<dbReference type="PANTHER" id="PTHR28664:SF4">
    <property type="entry name" value="TIGHT JUNCTION-ASSOCIATED PROTEIN 1"/>
    <property type="match status" value="1"/>
</dbReference>
<sequence>SVEERLCEQIESLKCEIRNRDNHIIAMENEMLSNSCESEVQERINKLELEVSHWKLKHRYLDNSYRNLLSTNQILERKLLDFADKTRCEKKILCDDIVALNNKLVDYTNRIQTLQEENDKCKVDVRLAVRLL</sequence>
<evidence type="ECO:0000256" key="3">
    <source>
        <dbReference type="ARBA" id="ARBA00023136"/>
    </source>
</evidence>
<dbReference type="InterPro" id="IPR043441">
    <property type="entry name" value="Tjap1/BEGAIN"/>
</dbReference>
<dbReference type="EMBL" id="GECZ01023695">
    <property type="protein sequence ID" value="JAS46074.1"/>
    <property type="molecule type" value="Transcribed_RNA"/>
</dbReference>
<accession>A0A1B6F7F4</accession>
<dbReference type="AlphaFoldDB" id="A0A1B6F7F4"/>
<dbReference type="GO" id="GO:0016020">
    <property type="term" value="C:membrane"/>
    <property type="evidence" value="ECO:0007669"/>
    <property type="project" value="UniProtKB-SubCell"/>
</dbReference>
<comment type="subcellular location">
    <subcellularLocation>
        <location evidence="1">Membrane</location>
        <topology evidence="1">Peripheral membrane protein</topology>
    </subcellularLocation>
</comment>
<feature type="coiled-coil region" evidence="4">
    <location>
        <begin position="97"/>
        <end position="124"/>
    </location>
</feature>
<evidence type="ECO:0000256" key="2">
    <source>
        <dbReference type="ARBA" id="ARBA00022553"/>
    </source>
</evidence>
<feature type="non-terminal residue" evidence="5">
    <location>
        <position position="132"/>
    </location>
</feature>
<reference evidence="5" key="1">
    <citation type="submission" date="2015-11" db="EMBL/GenBank/DDBJ databases">
        <title>De novo transcriptome assembly of four potential Pierce s Disease insect vectors from Arizona vineyards.</title>
        <authorList>
            <person name="Tassone E.E."/>
        </authorList>
    </citation>
    <scope>NUCLEOTIDE SEQUENCE</scope>
</reference>
<gene>
    <name evidence="5" type="ORF">g.48849</name>
</gene>
<evidence type="ECO:0000256" key="4">
    <source>
        <dbReference type="SAM" id="Coils"/>
    </source>
</evidence>
<protein>
    <submittedName>
        <fullName evidence="5">Uncharacterized protein</fullName>
    </submittedName>
</protein>
<name>A0A1B6F7F4_9HEMI</name>